<dbReference type="Proteomes" id="UP001165085">
    <property type="component" value="Unassembled WGS sequence"/>
</dbReference>
<evidence type="ECO:0008006" key="3">
    <source>
        <dbReference type="Google" id="ProtNLM"/>
    </source>
</evidence>
<name>A0A9W7EH57_9STRA</name>
<accession>A0A9W7EH57</accession>
<keyword evidence="2" id="KW-1185">Reference proteome</keyword>
<protein>
    <recommendedName>
        <fullName evidence="3">Rhodanese domain-containing protein</fullName>
    </recommendedName>
</protein>
<reference evidence="2" key="1">
    <citation type="journal article" date="2023" name="Commun. Biol.">
        <title>Genome analysis of Parmales, the sister group of diatoms, reveals the evolutionary specialization of diatoms from phago-mixotrophs to photoautotrophs.</title>
        <authorList>
            <person name="Ban H."/>
            <person name="Sato S."/>
            <person name="Yoshikawa S."/>
            <person name="Yamada K."/>
            <person name="Nakamura Y."/>
            <person name="Ichinomiya M."/>
            <person name="Sato N."/>
            <person name="Blanc-Mathieu R."/>
            <person name="Endo H."/>
            <person name="Kuwata A."/>
            <person name="Ogata H."/>
        </authorList>
    </citation>
    <scope>NUCLEOTIDE SEQUENCE [LARGE SCALE GENOMIC DNA]</scope>
    <source>
        <strain evidence="2">NIES 3701</strain>
    </source>
</reference>
<dbReference type="AlphaFoldDB" id="A0A9W7EH57"/>
<dbReference type="OrthoDB" id="566238at2759"/>
<dbReference type="InterPro" id="IPR036873">
    <property type="entry name" value="Rhodanese-like_dom_sf"/>
</dbReference>
<comment type="caution">
    <text evidence="1">The sequence shown here is derived from an EMBL/GenBank/DDBJ whole genome shotgun (WGS) entry which is preliminary data.</text>
</comment>
<dbReference type="EMBL" id="BRXY01000213">
    <property type="protein sequence ID" value="GMH77780.1"/>
    <property type="molecule type" value="Genomic_DNA"/>
</dbReference>
<proteinExistence type="predicted"/>
<evidence type="ECO:0000313" key="1">
    <source>
        <dbReference type="EMBL" id="GMH77780.1"/>
    </source>
</evidence>
<organism evidence="1 2">
    <name type="scientific">Triparma strigata</name>
    <dbReference type="NCBI Taxonomy" id="1606541"/>
    <lineage>
        <taxon>Eukaryota</taxon>
        <taxon>Sar</taxon>
        <taxon>Stramenopiles</taxon>
        <taxon>Ochrophyta</taxon>
        <taxon>Bolidophyceae</taxon>
        <taxon>Parmales</taxon>
        <taxon>Triparmaceae</taxon>
        <taxon>Triparma</taxon>
    </lineage>
</organism>
<sequence>MSEILSTYGRTIDSYVDGTPARVPSEYIKYVPLNDILTHEWLDFEESDFEIEYNFEKPKIGSTVICFICRGGVRSKMAVEASGEKGVEAVNFLVGAEGWEKYFKEEWVPEAV</sequence>
<evidence type="ECO:0000313" key="2">
    <source>
        <dbReference type="Proteomes" id="UP001165085"/>
    </source>
</evidence>
<gene>
    <name evidence="1" type="ORF">TrST_g13864</name>
</gene>
<dbReference type="SUPFAM" id="SSF52821">
    <property type="entry name" value="Rhodanese/Cell cycle control phosphatase"/>
    <property type="match status" value="1"/>
</dbReference>
<dbReference type="Gene3D" id="3.40.250.10">
    <property type="entry name" value="Rhodanese-like domain"/>
    <property type="match status" value="1"/>
</dbReference>